<organism evidence="2 3">
    <name type="scientific">Ramlibacter terrae</name>
    <dbReference type="NCBI Taxonomy" id="2732511"/>
    <lineage>
        <taxon>Bacteria</taxon>
        <taxon>Pseudomonadati</taxon>
        <taxon>Pseudomonadota</taxon>
        <taxon>Betaproteobacteria</taxon>
        <taxon>Burkholderiales</taxon>
        <taxon>Comamonadaceae</taxon>
        <taxon>Ramlibacter</taxon>
    </lineage>
</organism>
<dbReference type="PANTHER" id="PTHR48207:SF4">
    <property type="entry name" value="BLL6097 PROTEIN"/>
    <property type="match status" value="1"/>
</dbReference>
<dbReference type="EMBL" id="CP053418">
    <property type="protein sequence ID" value="QJW85897.1"/>
    <property type="molecule type" value="Genomic_DNA"/>
</dbReference>
<accession>A0ABX6P838</accession>
<dbReference type="InterPro" id="IPR050483">
    <property type="entry name" value="CoA-transferase_III_domain"/>
</dbReference>
<dbReference type="Proteomes" id="UP000500826">
    <property type="component" value="Chromosome"/>
</dbReference>
<gene>
    <name evidence="2" type="ORF">HK414_22330</name>
</gene>
<name>A0ABX6P838_9BURK</name>
<dbReference type="Gene3D" id="3.40.50.10540">
    <property type="entry name" value="Crotonobetainyl-coa:carnitine coa-transferase, domain 1"/>
    <property type="match status" value="1"/>
</dbReference>
<dbReference type="InterPro" id="IPR044855">
    <property type="entry name" value="CoA-Trfase_III_dom3_sf"/>
</dbReference>
<proteinExistence type="predicted"/>
<sequence length="405" mass="44540">MTTPRNPCRWTACGWLTSPPASPGRTWACCWRTRGADVVKLEPPEGDWSRVLGCSIDEFSPFSVYYNRGKRSLAIDLKSAAGRALALEIACSCDIVIESFRPGVMKRLGLDHETLRRHKPGLIYLSMSGFGQDGPDAQLPATDTVIRGYSGLMSLNKDAQGAPQRFPSIIIDVVSGLYGFQAVMGAVVAKLRYGRGAYIDCSLLQSALALQAPSIVKHRFEKGQPTVMYVPLGVLATQDAHVSISVNRDEHFTAFCRAIERPELADDPAYSTLAARITNEKPLMALIRDEFRRRTTDEWVARLQAEGILHARIRTYDELLADPELQRAGMLDWLLHTAVAEPLPIPNIPAGPRATAYGVLRECPRVGQHTAEILTGFGWSADRVAEAVRQGVVTTQRRTRAPSSS</sequence>
<dbReference type="GO" id="GO:0016740">
    <property type="term" value="F:transferase activity"/>
    <property type="evidence" value="ECO:0007669"/>
    <property type="project" value="UniProtKB-KW"/>
</dbReference>
<evidence type="ECO:0000256" key="1">
    <source>
        <dbReference type="ARBA" id="ARBA00022679"/>
    </source>
</evidence>
<keyword evidence="1 2" id="KW-0808">Transferase</keyword>
<dbReference type="InterPro" id="IPR023606">
    <property type="entry name" value="CoA-Trfase_III_dom_1_sf"/>
</dbReference>
<dbReference type="InterPro" id="IPR003673">
    <property type="entry name" value="CoA-Trfase_fam_III"/>
</dbReference>
<reference evidence="2 3" key="1">
    <citation type="submission" date="2020-05" db="EMBL/GenBank/DDBJ databases">
        <title>Ramlibacter rhizophilus sp. nov., isolated from rhizosphere soil of national flower Mugunghwa from South Korea.</title>
        <authorList>
            <person name="Zheng-Fei Y."/>
            <person name="Huan T."/>
        </authorList>
    </citation>
    <scope>NUCLEOTIDE SEQUENCE [LARGE SCALE GENOMIC DNA]</scope>
    <source>
        <strain evidence="2 3">H242</strain>
    </source>
</reference>
<dbReference type="Pfam" id="PF02515">
    <property type="entry name" value="CoA_transf_3"/>
    <property type="match status" value="1"/>
</dbReference>
<evidence type="ECO:0000313" key="3">
    <source>
        <dbReference type="Proteomes" id="UP000500826"/>
    </source>
</evidence>
<evidence type="ECO:0000313" key="2">
    <source>
        <dbReference type="EMBL" id="QJW85897.1"/>
    </source>
</evidence>
<reference evidence="2 3" key="2">
    <citation type="submission" date="2020-05" db="EMBL/GenBank/DDBJ databases">
        <authorList>
            <person name="Khan S.A."/>
            <person name="Jeon C.O."/>
            <person name="Chun B.H."/>
        </authorList>
    </citation>
    <scope>NUCLEOTIDE SEQUENCE [LARGE SCALE GENOMIC DNA]</scope>
    <source>
        <strain evidence="2 3">H242</strain>
    </source>
</reference>
<dbReference type="SUPFAM" id="SSF89796">
    <property type="entry name" value="CoA-transferase family III (CaiB/BaiF)"/>
    <property type="match status" value="1"/>
</dbReference>
<dbReference type="PANTHER" id="PTHR48207">
    <property type="entry name" value="SUCCINATE--HYDROXYMETHYLGLUTARATE COA-TRANSFERASE"/>
    <property type="match status" value="1"/>
</dbReference>
<keyword evidence="3" id="KW-1185">Reference proteome</keyword>
<dbReference type="Gene3D" id="3.30.1540.10">
    <property type="entry name" value="formyl-coa transferase, domain 3"/>
    <property type="match status" value="1"/>
</dbReference>
<protein>
    <submittedName>
        <fullName evidence="2">CoA transferase</fullName>
    </submittedName>
</protein>